<evidence type="ECO:0000256" key="2">
    <source>
        <dbReference type="ARBA" id="ARBA00022832"/>
    </source>
</evidence>
<dbReference type="Proteomes" id="UP000009022">
    <property type="component" value="Unassembled WGS sequence"/>
</dbReference>
<name>B3S2A5_TRIAD</name>
<comment type="function">
    <text evidence="6">May play a role in fatty acid biosynthesis and insulin sensitivity.</text>
</comment>
<dbReference type="EMBL" id="DS985247">
    <property type="protein sequence ID" value="EDV23613.1"/>
    <property type="molecule type" value="Genomic_DNA"/>
</dbReference>
<dbReference type="InterPro" id="IPR014748">
    <property type="entry name" value="Enoyl-CoA_hydra_C"/>
</dbReference>
<dbReference type="GeneID" id="6755736"/>
<evidence type="ECO:0000256" key="3">
    <source>
        <dbReference type="ARBA" id="ARBA00022946"/>
    </source>
</evidence>
<dbReference type="CDD" id="cd06558">
    <property type="entry name" value="crotonase-like"/>
    <property type="match status" value="1"/>
</dbReference>
<dbReference type="PANTHER" id="PTHR43602:SF1">
    <property type="entry name" value="ENOYL-COA HYDRATASE DOMAIN-CONTAINING PROTEIN 3, MITOCHONDRIAL"/>
    <property type="match status" value="1"/>
</dbReference>
<dbReference type="AlphaFoldDB" id="B3S2A5"/>
<dbReference type="PANTHER" id="PTHR43602">
    <property type="match status" value="1"/>
</dbReference>
<evidence type="ECO:0000256" key="4">
    <source>
        <dbReference type="ARBA" id="ARBA00023098"/>
    </source>
</evidence>
<dbReference type="GO" id="GO:0016836">
    <property type="term" value="F:hydro-lyase activity"/>
    <property type="evidence" value="ECO:0000318"/>
    <property type="project" value="GO_Central"/>
</dbReference>
<dbReference type="SUPFAM" id="SSF52096">
    <property type="entry name" value="ClpP/crotonase"/>
    <property type="match status" value="1"/>
</dbReference>
<keyword evidence="2" id="KW-0276">Fatty acid metabolism</keyword>
<organism evidence="8 9">
    <name type="scientific">Trichoplax adhaerens</name>
    <name type="common">Trichoplax reptans</name>
    <dbReference type="NCBI Taxonomy" id="10228"/>
    <lineage>
        <taxon>Eukaryota</taxon>
        <taxon>Metazoa</taxon>
        <taxon>Placozoa</taxon>
        <taxon>Uniplacotomia</taxon>
        <taxon>Trichoplacea</taxon>
        <taxon>Trichoplacidae</taxon>
        <taxon>Trichoplax</taxon>
    </lineage>
</organism>
<evidence type="ECO:0000256" key="5">
    <source>
        <dbReference type="ARBA" id="ARBA00023128"/>
    </source>
</evidence>
<sequence length="262" mass="28575">MSDSAKQELTLVTEKNGIRRIQLNNPKKHHALSLDLLKSLKSAIEKESDGKPPRVIVICSSGKVFSAGHDLRELTDATGHDYHKDIFDACTKVMQLIQDTEVPVIAEVNGLATAAGCQLVASCDVVIASESSRFATPGVNVGLFCSTPAVALARAVPRKLAMQMLLTGEAITAQEALKHGLVSKVVPHEELETETTRIAEKISSSSRSVMALGKACFYKQIQKSRDEAYSYASDAMLRNLNYDDCQEGINAFVDKRQPVWKD</sequence>
<protein>
    <recommendedName>
        <fullName evidence="7">Enoyl-CoA hydratase domain-containing protein 3, mitochondrial</fullName>
    </recommendedName>
</protein>
<dbReference type="STRING" id="10228.B3S2A5"/>
<dbReference type="HOGENOM" id="CLU_009834_7_3_1"/>
<dbReference type="eggNOG" id="KOG1682">
    <property type="taxonomic scope" value="Eukaryota"/>
</dbReference>
<dbReference type="CTD" id="6755736"/>
<dbReference type="RefSeq" id="XP_002114523.1">
    <property type="nucleotide sequence ID" value="XM_002114487.1"/>
</dbReference>
<dbReference type="PhylomeDB" id="B3S2A5"/>
<dbReference type="KEGG" id="tad:TRIADDRAFT_27938"/>
<evidence type="ECO:0000256" key="6">
    <source>
        <dbReference type="ARBA" id="ARBA00037410"/>
    </source>
</evidence>
<evidence type="ECO:0000313" key="9">
    <source>
        <dbReference type="Proteomes" id="UP000009022"/>
    </source>
</evidence>
<dbReference type="InterPro" id="IPR029045">
    <property type="entry name" value="ClpP/crotonase-like_dom_sf"/>
</dbReference>
<evidence type="ECO:0000256" key="1">
    <source>
        <dbReference type="ARBA" id="ARBA00004173"/>
    </source>
</evidence>
<dbReference type="InterPro" id="IPR001753">
    <property type="entry name" value="Enoyl-CoA_hydra/iso"/>
</dbReference>
<keyword evidence="9" id="KW-1185">Reference proteome</keyword>
<keyword evidence="5" id="KW-0496">Mitochondrion</keyword>
<dbReference type="FunCoup" id="B3S2A5">
    <property type="interactions" value="199"/>
</dbReference>
<dbReference type="GO" id="GO:0006631">
    <property type="term" value="P:fatty acid metabolic process"/>
    <property type="evidence" value="ECO:0007669"/>
    <property type="project" value="UniProtKB-KW"/>
</dbReference>
<evidence type="ECO:0000313" key="8">
    <source>
        <dbReference type="EMBL" id="EDV23613.1"/>
    </source>
</evidence>
<dbReference type="Gene3D" id="3.90.226.10">
    <property type="entry name" value="2-enoyl-CoA Hydratase, Chain A, domain 1"/>
    <property type="match status" value="1"/>
</dbReference>
<dbReference type="OrthoDB" id="2139957at2759"/>
<dbReference type="InParanoid" id="B3S2A5"/>
<reference evidence="8 9" key="1">
    <citation type="journal article" date="2008" name="Nature">
        <title>The Trichoplax genome and the nature of placozoans.</title>
        <authorList>
            <person name="Srivastava M."/>
            <person name="Begovic E."/>
            <person name="Chapman J."/>
            <person name="Putnam N.H."/>
            <person name="Hellsten U."/>
            <person name="Kawashima T."/>
            <person name="Kuo A."/>
            <person name="Mitros T."/>
            <person name="Salamov A."/>
            <person name="Carpenter M.L."/>
            <person name="Signorovitch A.Y."/>
            <person name="Moreno M.A."/>
            <person name="Kamm K."/>
            <person name="Grimwood J."/>
            <person name="Schmutz J."/>
            <person name="Shapiro H."/>
            <person name="Grigoriev I.V."/>
            <person name="Buss L.W."/>
            <person name="Schierwater B."/>
            <person name="Dellaporta S.L."/>
            <person name="Rokhsar D.S."/>
        </authorList>
    </citation>
    <scope>NUCLEOTIDE SEQUENCE [LARGE SCALE GENOMIC DNA]</scope>
    <source>
        <strain evidence="8 9">Grell-BS-1999</strain>
    </source>
</reference>
<dbReference type="Pfam" id="PF00378">
    <property type="entry name" value="ECH_1"/>
    <property type="match status" value="1"/>
</dbReference>
<dbReference type="GO" id="GO:0005739">
    <property type="term" value="C:mitochondrion"/>
    <property type="evidence" value="ECO:0000318"/>
    <property type="project" value="GO_Central"/>
</dbReference>
<evidence type="ECO:0000256" key="7">
    <source>
        <dbReference type="ARBA" id="ARBA00040545"/>
    </source>
</evidence>
<gene>
    <name evidence="8" type="ORF">TRIADDRAFT_27938</name>
</gene>
<dbReference type="OMA" id="SCDMVVC"/>
<dbReference type="Gene3D" id="1.10.12.10">
    <property type="entry name" value="Lyase 2-enoyl-coa Hydratase, Chain A, domain 2"/>
    <property type="match status" value="1"/>
</dbReference>
<dbReference type="InterPro" id="IPR052377">
    <property type="entry name" value="Mitochondrial_ECH-domain"/>
</dbReference>
<accession>B3S2A5</accession>
<proteinExistence type="predicted"/>
<dbReference type="NCBIfam" id="NF006008">
    <property type="entry name" value="PRK08139.1"/>
    <property type="match status" value="1"/>
</dbReference>
<keyword evidence="3" id="KW-0809">Transit peptide</keyword>
<keyword evidence="4" id="KW-0443">Lipid metabolism</keyword>
<comment type="subcellular location">
    <subcellularLocation>
        <location evidence="1">Mitochondrion</location>
    </subcellularLocation>
</comment>